<dbReference type="Proteomes" id="UP000193642">
    <property type="component" value="Unassembled WGS sequence"/>
</dbReference>
<dbReference type="InterPro" id="IPR002207">
    <property type="entry name" value="Peroxidase_I"/>
</dbReference>
<dbReference type="Pfam" id="PF00141">
    <property type="entry name" value="peroxidase"/>
    <property type="match status" value="1"/>
</dbReference>
<dbReference type="PRINTS" id="PR00459">
    <property type="entry name" value="ASPEROXIDASE"/>
</dbReference>
<keyword evidence="12" id="KW-1185">Reference proteome</keyword>
<dbReference type="GO" id="GO:0004601">
    <property type="term" value="F:peroxidase activity"/>
    <property type="evidence" value="ECO:0007669"/>
    <property type="project" value="UniProtKB-KW"/>
</dbReference>
<keyword evidence="4" id="KW-0349">Heme</keyword>
<dbReference type="EMBL" id="MCGO01000010">
    <property type="protein sequence ID" value="ORY49109.1"/>
    <property type="molecule type" value="Genomic_DNA"/>
</dbReference>
<evidence type="ECO:0000256" key="6">
    <source>
        <dbReference type="ARBA" id="ARBA00023002"/>
    </source>
</evidence>
<dbReference type="Gene3D" id="1.10.420.10">
    <property type="entry name" value="Peroxidase, domain 2"/>
    <property type="match status" value="1"/>
</dbReference>
<feature type="compositionally biased region" description="Polar residues" evidence="9">
    <location>
        <begin position="328"/>
        <end position="341"/>
    </location>
</feature>
<evidence type="ECO:0000256" key="9">
    <source>
        <dbReference type="SAM" id="MobiDB-lite"/>
    </source>
</evidence>
<organism evidence="11 12">
    <name type="scientific">Rhizoclosmatium globosum</name>
    <dbReference type="NCBI Taxonomy" id="329046"/>
    <lineage>
        <taxon>Eukaryota</taxon>
        <taxon>Fungi</taxon>
        <taxon>Fungi incertae sedis</taxon>
        <taxon>Chytridiomycota</taxon>
        <taxon>Chytridiomycota incertae sedis</taxon>
        <taxon>Chytridiomycetes</taxon>
        <taxon>Chytridiales</taxon>
        <taxon>Chytriomycetaceae</taxon>
        <taxon>Rhizoclosmatium</taxon>
    </lineage>
</organism>
<comment type="similarity">
    <text evidence="2">Belongs to the peroxidase family. Cytochrome c peroxidase subfamily.</text>
</comment>
<evidence type="ECO:0000313" key="12">
    <source>
        <dbReference type="Proteomes" id="UP000193642"/>
    </source>
</evidence>
<evidence type="ECO:0000259" key="10">
    <source>
        <dbReference type="PROSITE" id="PS50873"/>
    </source>
</evidence>
<evidence type="ECO:0000256" key="3">
    <source>
        <dbReference type="ARBA" id="ARBA00022559"/>
    </source>
</evidence>
<dbReference type="GO" id="GO:0020037">
    <property type="term" value="F:heme binding"/>
    <property type="evidence" value="ECO:0007669"/>
    <property type="project" value="UniProtKB-UniRule"/>
</dbReference>
<sequence>MAAETQILTFGAHTFRQGTLPELMSAFEEHLVGVDGCTPISPDLPEDSPSRGLAALWLRAAFHDIGKYDPATGQPVAGLLGSFLNQTENAGIGQSIAMRFAPKAKFPYSNADYIALAAQVTVTHCGGPAFDFLKGRVDAPPTPFKSIPADLPDDLLDSYQIIKQKLIRLGFSNEDMVALVSGSHSLGGVHAAISPHATKQPFEAFDRTPGVFDNDIFKQSLNGNCRLNIDCNMANDPELRPIYELYANDEAAFFRQFQESFQKMTTVGQNRAALAAFHLDISVHTNLFAEGTVAGGAVPTPGQTPNGSLTKVTATLTSADVVETTQSTLPQSAQTGTTNAVPTAATKARTESTKSNAMALRFSATIFVLLILLL</sequence>
<feature type="region of interest" description="Disordered" evidence="9">
    <location>
        <begin position="328"/>
        <end position="349"/>
    </location>
</feature>
<feature type="domain" description="Plant heme peroxidase family profile" evidence="10">
    <location>
        <begin position="109"/>
        <end position="306"/>
    </location>
</feature>
<keyword evidence="5" id="KW-0479">Metal-binding</keyword>
<dbReference type="STRING" id="329046.A0A1Y2CPZ5"/>
<dbReference type="CDD" id="cd00314">
    <property type="entry name" value="plant_peroxidase_like"/>
    <property type="match status" value="1"/>
</dbReference>
<gene>
    <name evidence="11" type="ORF">BCR33DRAFT_714163</name>
</gene>
<dbReference type="AlphaFoldDB" id="A0A1Y2CPZ5"/>
<evidence type="ECO:0000256" key="8">
    <source>
        <dbReference type="RuleBase" id="RU363051"/>
    </source>
</evidence>
<reference evidence="11 12" key="1">
    <citation type="submission" date="2016-07" db="EMBL/GenBank/DDBJ databases">
        <title>Pervasive Adenine N6-methylation of Active Genes in Fungi.</title>
        <authorList>
            <consortium name="DOE Joint Genome Institute"/>
            <person name="Mondo S.J."/>
            <person name="Dannebaum R.O."/>
            <person name="Kuo R.C."/>
            <person name="Labutti K."/>
            <person name="Haridas S."/>
            <person name="Kuo A."/>
            <person name="Salamov A."/>
            <person name="Ahrendt S.R."/>
            <person name="Lipzen A."/>
            <person name="Sullivan W."/>
            <person name="Andreopoulos W.B."/>
            <person name="Clum A."/>
            <person name="Lindquist E."/>
            <person name="Daum C."/>
            <person name="Ramamoorthy G.K."/>
            <person name="Gryganskyi A."/>
            <person name="Culley D."/>
            <person name="Magnuson J.K."/>
            <person name="James T.Y."/>
            <person name="O'Malley M.A."/>
            <person name="Stajich J.E."/>
            <person name="Spatafora J.W."/>
            <person name="Visel A."/>
            <person name="Grigoriev I.V."/>
        </authorList>
    </citation>
    <scope>NUCLEOTIDE SEQUENCE [LARGE SCALE GENOMIC DNA]</scope>
    <source>
        <strain evidence="11 12">JEL800</strain>
    </source>
</reference>
<protein>
    <recommendedName>
        <fullName evidence="8">Peroxidase</fullName>
        <ecNumber evidence="8">1.11.1.-</ecNumber>
    </recommendedName>
</protein>
<dbReference type="InterPro" id="IPR010255">
    <property type="entry name" value="Haem_peroxidase_sf"/>
</dbReference>
<dbReference type="PRINTS" id="PR00458">
    <property type="entry name" value="PEROXIDASE"/>
</dbReference>
<evidence type="ECO:0000256" key="4">
    <source>
        <dbReference type="ARBA" id="ARBA00022617"/>
    </source>
</evidence>
<dbReference type="PANTHER" id="PTHR31356">
    <property type="entry name" value="THYLAKOID LUMENAL 29 KDA PROTEIN, CHLOROPLASTIC-RELATED"/>
    <property type="match status" value="1"/>
</dbReference>
<evidence type="ECO:0000256" key="5">
    <source>
        <dbReference type="ARBA" id="ARBA00022723"/>
    </source>
</evidence>
<dbReference type="GO" id="GO:0046872">
    <property type="term" value="F:metal ion binding"/>
    <property type="evidence" value="ECO:0007669"/>
    <property type="project" value="UniProtKB-UniRule"/>
</dbReference>
<keyword evidence="7" id="KW-0408">Iron</keyword>
<dbReference type="Gene3D" id="1.10.520.10">
    <property type="match status" value="1"/>
</dbReference>
<dbReference type="GO" id="GO:0034599">
    <property type="term" value="P:cellular response to oxidative stress"/>
    <property type="evidence" value="ECO:0007669"/>
    <property type="project" value="InterPro"/>
</dbReference>
<dbReference type="GO" id="GO:0000302">
    <property type="term" value="P:response to reactive oxygen species"/>
    <property type="evidence" value="ECO:0007669"/>
    <property type="project" value="TreeGrafter"/>
</dbReference>
<name>A0A1Y2CPZ5_9FUNG</name>
<dbReference type="InterPro" id="IPR044831">
    <property type="entry name" value="Ccp1-like"/>
</dbReference>
<keyword evidence="3 8" id="KW-0575">Peroxidase</keyword>
<evidence type="ECO:0000256" key="7">
    <source>
        <dbReference type="ARBA" id="ARBA00023004"/>
    </source>
</evidence>
<accession>A0A1Y2CPZ5</accession>
<dbReference type="PANTHER" id="PTHR31356:SF36">
    <property type="entry name" value="L-ASCORBATE PEROXIDASE 3"/>
    <property type="match status" value="1"/>
</dbReference>
<evidence type="ECO:0000256" key="1">
    <source>
        <dbReference type="ARBA" id="ARBA00003917"/>
    </source>
</evidence>
<comment type="function">
    <text evidence="1">Destroys radicals which are normally produced within the cells and which are toxic to biological systems.</text>
</comment>
<dbReference type="GO" id="GO:0042744">
    <property type="term" value="P:hydrogen peroxide catabolic process"/>
    <property type="evidence" value="ECO:0007669"/>
    <property type="project" value="TreeGrafter"/>
</dbReference>
<evidence type="ECO:0000256" key="2">
    <source>
        <dbReference type="ARBA" id="ARBA00005997"/>
    </source>
</evidence>
<dbReference type="SUPFAM" id="SSF48113">
    <property type="entry name" value="Heme-dependent peroxidases"/>
    <property type="match status" value="1"/>
</dbReference>
<dbReference type="EC" id="1.11.1.-" evidence="8"/>
<comment type="caution">
    <text evidence="11">The sequence shown here is derived from an EMBL/GenBank/DDBJ whole genome shotgun (WGS) entry which is preliminary data.</text>
</comment>
<dbReference type="OrthoDB" id="2114378at2759"/>
<dbReference type="InterPro" id="IPR002016">
    <property type="entry name" value="Haem_peroxidase"/>
</dbReference>
<keyword evidence="6 8" id="KW-0560">Oxidoreductase</keyword>
<dbReference type="PROSITE" id="PS50873">
    <property type="entry name" value="PEROXIDASE_4"/>
    <property type="match status" value="1"/>
</dbReference>
<proteinExistence type="inferred from homology"/>
<evidence type="ECO:0000313" key="11">
    <source>
        <dbReference type="EMBL" id="ORY49109.1"/>
    </source>
</evidence>